<sequence length="340" mass="38268">MSTTSTTKRARVVQLYCPEYDVTTSNFMITPSMEYNDVLVHVRASFRGHNLDDIRLCDINGEPLYDNDDSPSCFSAVVSGERILIAVGDERIRPEPELKVEMFLEDDSLPKPLRKLSREDRRNHLRSLRRADALPRLNILRLTLPHSDVISALTELDKANDYKMSRTYSTHASHRIITSNWHVKKMFNADLKCLATIAILSGATCGQSLVIEDMLIDAMLARRQRDGVTDGVSAEDAREVMLDLYSRAGGVGSVWPETKVNHTMGQRKEKKGAYEKAKKKEAKAGLEDTEDADVVARRSGQEVDKLAGRLGKARVPDDRVLESDDEDEDEVKPPGRKRWA</sequence>
<dbReference type="EMBL" id="ML979140">
    <property type="protein sequence ID" value="KAF1912685.1"/>
    <property type="molecule type" value="Genomic_DNA"/>
</dbReference>
<protein>
    <submittedName>
        <fullName evidence="2">Uncharacterized protein</fullName>
    </submittedName>
</protein>
<name>A0A6A5QAZ5_AMPQU</name>
<dbReference type="AlphaFoldDB" id="A0A6A5QAZ5"/>
<accession>A0A6A5QAZ5</accession>
<gene>
    <name evidence="2" type="ORF">BDU57DRAFT_598114</name>
</gene>
<feature type="region of interest" description="Disordered" evidence="1">
    <location>
        <begin position="262"/>
        <end position="340"/>
    </location>
</feature>
<feature type="compositionally biased region" description="Basic and acidic residues" evidence="1">
    <location>
        <begin position="271"/>
        <end position="286"/>
    </location>
</feature>
<feature type="compositionally biased region" description="Basic and acidic residues" evidence="1">
    <location>
        <begin position="294"/>
        <end position="307"/>
    </location>
</feature>
<reference evidence="2" key="1">
    <citation type="journal article" date="2020" name="Stud. Mycol.">
        <title>101 Dothideomycetes genomes: a test case for predicting lifestyles and emergence of pathogens.</title>
        <authorList>
            <person name="Haridas S."/>
            <person name="Albert R."/>
            <person name="Binder M."/>
            <person name="Bloem J."/>
            <person name="Labutti K."/>
            <person name="Salamov A."/>
            <person name="Andreopoulos B."/>
            <person name="Baker S."/>
            <person name="Barry K."/>
            <person name="Bills G."/>
            <person name="Bluhm B."/>
            <person name="Cannon C."/>
            <person name="Castanera R."/>
            <person name="Culley D."/>
            <person name="Daum C."/>
            <person name="Ezra D."/>
            <person name="Gonzalez J."/>
            <person name="Henrissat B."/>
            <person name="Kuo A."/>
            <person name="Liang C."/>
            <person name="Lipzen A."/>
            <person name="Lutzoni F."/>
            <person name="Magnuson J."/>
            <person name="Mondo S."/>
            <person name="Nolan M."/>
            <person name="Ohm R."/>
            <person name="Pangilinan J."/>
            <person name="Park H.-J."/>
            <person name="Ramirez L."/>
            <person name="Alfaro M."/>
            <person name="Sun H."/>
            <person name="Tritt A."/>
            <person name="Yoshinaga Y."/>
            <person name="Zwiers L.-H."/>
            <person name="Turgeon B."/>
            <person name="Goodwin S."/>
            <person name="Spatafora J."/>
            <person name="Crous P."/>
            <person name="Grigoriev I."/>
        </authorList>
    </citation>
    <scope>NUCLEOTIDE SEQUENCE</scope>
    <source>
        <strain evidence="2">HMLAC05119</strain>
    </source>
</reference>
<organism evidence="2 3">
    <name type="scientific">Ampelomyces quisqualis</name>
    <name type="common">Powdery mildew agent</name>
    <dbReference type="NCBI Taxonomy" id="50730"/>
    <lineage>
        <taxon>Eukaryota</taxon>
        <taxon>Fungi</taxon>
        <taxon>Dikarya</taxon>
        <taxon>Ascomycota</taxon>
        <taxon>Pezizomycotina</taxon>
        <taxon>Dothideomycetes</taxon>
        <taxon>Pleosporomycetidae</taxon>
        <taxon>Pleosporales</taxon>
        <taxon>Pleosporineae</taxon>
        <taxon>Phaeosphaeriaceae</taxon>
        <taxon>Ampelomyces</taxon>
    </lineage>
</organism>
<evidence type="ECO:0000256" key="1">
    <source>
        <dbReference type="SAM" id="MobiDB-lite"/>
    </source>
</evidence>
<evidence type="ECO:0000313" key="2">
    <source>
        <dbReference type="EMBL" id="KAF1912685.1"/>
    </source>
</evidence>
<proteinExistence type="predicted"/>
<dbReference type="Proteomes" id="UP000800096">
    <property type="component" value="Unassembled WGS sequence"/>
</dbReference>
<keyword evidence="3" id="KW-1185">Reference proteome</keyword>
<dbReference type="OrthoDB" id="3690177at2759"/>
<evidence type="ECO:0000313" key="3">
    <source>
        <dbReference type="Proteomes" id="UP000800096"/>
    </source>
</evidence>